<gene>
    <name evidence="6" type="ORF">QVD17_22145</name>
</gene>
<dbReference type="Pfam" id="PF00931">
    <property type="entry name" value="NB-ARC"/>
    <property type="match status" value="1"/>
</dbReference>
<accession>A0AAD8NTE0</accession>
<dbReference type="InterPro" id="IPR000157">
    <property type="entry name" value="TIR_dom"/>
</dbReference>
<keyword evidence="7" id="KW-1185">Reference proteome</keyword>
<name>A0AAD8NTE0_TARER</name>
<dbReference type="Gene3D" id="3.40.50.10140">
    <property type="entry name" value="Toll/interleukin-1 receptor homology (TIR) domain"/>
    <property type="match status" value="1"/>
</dbReference>
<dbReference type="PANTHER" id="PTHR11017">
    <property type="entry name" value="LEUCINE-RICH REPEAT-CONTAINING PROTEIN"/>
    <property type="match status" value="1"/>
</dbReference>
<protein>
    <recommendedName>
        <fullName evidence="5">TIR domain-containing protein</fullName>
    </recommendedName>
</protein>
<dbReference type="InterPro" id="IPR058192">
    <property type="entry name" value="WHD_ROQ1-like"/>
</dbReference>
<dbReference type="EMBL" id="JAUHHV010000006">
    <property type="protein sequence ID" value="KAK1420497.1"/>
    <property type="molecule type" value="Genomic_DNA"/>
</dbReference>
<reference evidence="6" key="1">
    <citation type="journal article" date="2023" name="bioRxiv">
        <title>Improved chromosome-level genome assembly for marigold (Tagetes erecta).</title>
        <authorList>
            <person name="Jiang F."/>
            <person name="Yuan L."/>
            <person name="Wang S."/>
            <person name="Wang H."/>
            <person name="Xu D."/>
            <person name="Wang A."/>
            <person name="Fan W."/>
        </authorList>
    </citation>
    <scope>NUCLEOTIDE SEQUENCE</scope>
    <source>
        <strain evidence="6">WSJ</strain>
        <tissue evidence="6">Leaf</tissue>
    </source>
</reference>
<dbReference type="InterPro" id="IPR042197">
    <property type="entry name" value="Apaf_helical"/>
</dbReference>
<dbReference type="Gene3D" id="1.10.8.430">
    <property type="entry name" value="Helical domain of apoptotic protease-activating factors"/>
    <property type="match status" value="1"/>
</dbReference>
<evidence type="ECO:0000313" key="6">
    <source>
        <dbReference type="EMBL" id="KAK1420497.1"/>
    </source>
</evidence>
<dbReference type="InterPro" id="IPR044974">
    <property type="entry name" value="Disease_R_plants"/>
</dbReference>
<dbReference type="PROSITE" id="PS50104">
    <property type="entry name" value="TIR"/>
    <property type="match status" value="1"/>
</dbReference>
<organism evidence="6 7">
    <name type="scientific">Tagetes erecta</name>
    <name type="common">African marigold</name>
    <dbReference type="NCBI Taxonomy" id="13708"/>
    <lineage>
        <taxon>Eukaryota</taxon>
        <taxon>Viridiplantae</taxon>
        <taxon>Streptophyta</taxon>
        <taxon>Embryophyta</taxon>
        <taxon>Tracheophyta</taxon>
        <taxon>Spermatophyta</taxon>
        <taxon>Magnoliopsida</taxon>
        <taxon>eudicotyledons</taxon>
        <taxon>Gunneridae</taxon>
        <taxon>Pentapetalae</taxon>
        <taxon>asterids</taxon>
        <taxon>campanulids</taxon>
        <taxon>Asterales</taxon>
        <taxon>Asteraceae</taxon>
        <taxon>Asteroideae</taxon>
        <taxon>Heliantheae alliance</taxon>
        <taxon>Tageteae</taxon>
        <taxon>Tagetes</taxon>
    </lineage>
</organism>
<dbReference type="InterPro" id="IPR002182">
    <property type="entry name" value="NB-ARC"/>
</dbReference>
<dbReference type="Gene3D" id="3.40.50.300">
    <property type="entry name" value="P-loop containing nucleotide triphosphate hydrolases"/>
    <property type="match status" value="1"/>
</dbReference>
<dbReference type="InterPro" id="IPR035897">
    <property type="entry name" value="Toll_tir_struct_dom_sf"/>
</dbReference>
<dbReference type="Pfam" id="PF01582">
    <property type="entry name" value="TIR"/>
    <property type="match status" value="1"/>
</dbReference>
<evidence type="ECO:0000313" key="7">
    <source>
        <dbReference type="Proteomes" id="UP001229421"/>
    </source>
</evidence>
<evidence type="ECO:0000256" key="3">
    <source>
        <dbReference type="ARBA" id="ARBA00022821"/>
    </source>
</evidence>
<dbReference type="SMART" id="SM00255">
    <property type="entry name" value="TIR"/>
    <property type="match status" value="1"/>
</dbReference>
<evidence type="ECO:0000256" key="2">
    <source>
        <dbReference type="ARBA" id="ARBA00022737"/>
    </source>
</evidence>
<dbReference type="PANTHER" id="PTHR11017:SF385">
    <property type="entry name" value="DISEASE RESISTANCE PROTEIN (TIR-NBS-LRR CLASS)-RELATED"/>
    <property type="match status" value="1"/>
</dbReference>
<comment type="caution">
    <text evidence="6">The sequence shown here is derived from an EMBL/GenBank/DDBJ whole genome shotgun (WGS) entry which is preliminary data.</text>
</comment>
<dbReference type="Proteomes" id="UP001229421">
    <property type="component" value="Unassembled WGS sequence"/>
</dbReference>
<keyword evidence="3" id="KW-0611">Plant defense</keyword>
<keyword evidence="1" id="KW-0433">Leucine-rich repeat</keyword>
<dbReference type="AlphaFoldDB" id="A0AAD8NTE0"/>
<dbReference type="SUPFAM" id="SSF52540">
    <property type="entry name" value="P-loop containing nucleoside triphosphate hydrolases"/>
    <property type="match status" value="1"/>
</dbReference>
<dbReference type="PRINTS" id="PR00364">
    <property type="entry name" value="DISEASERSIST"/>
</dbReference>
<keyword evidence="2" id="KW-0677">Repeat</keyword>
<dbReference type="SUPFAM" id="SSF52200">
    <property type="entry name" value="Toll/Interleukin receptor TIR domain"/>
    <property type="match status" value="1"/>
</dbReference>
<evidence type="ECO:0000259" key="5">
    <source>
        <dbReference type="PROSITE" id="PS50104"/>
    </source>
</evidence>
<dbReference type="SUPFAM" id="SSF46785">
    <property type="entry name" value="Winged helix' DNA-binding domain"/>
    <property type="match status" value="1"/>
</dbReference>
<feature type="domain" description="TIR" evidence="5">
    <location>
        <begin position="32"/>
        <end position="197"/>
    </location>
</feature>
<dbReference type="GO" id="GO:0043531">
    <property type="term" value="F:ADP binding"/>
    <property type="evidence" value="ECO:0007669"/>
    <property type="project" value="InterPro"/>
</dbReference>
<dbReference type="GO" id="GO:0007165">
    <property type="term" value="P:signal transduction"/>
    <property type="evidence" value="ECO:0007669"/>
    <property type="project" value="InterPro"/>
</dbReference>
<feature type="region of interest" description="Disordered" evidence="4">
    <location>
        <begin position="1"/>
        <end position="20"/>
    </location>
</feature>
<dbReference type="GO" id="GO:0006952">
    <property type="term" value="P:defense response"/>
    <property type="evidence" value="ECO:0007669"/>
    <property type="project" value="UniProtKB-KW"/>
</dbReference>
<evidence type="ECO:0000256" key="1">
    <source>
        <dbReference type="ARBA" id="ARBA00022614"/>
    </source>
</evidence>
<sequence>MNPSSPSLFFTSSKRKRDPNSFDDELYLCKKPRNDVFMSYSYEDIGESFVSHLKGALDLNSFTISDHTMLTAVGNDAHTELVKAIEESEIYLVVFTPGYASSVRNLDELVEIMDCFNKFDEKKILPVFFKVEVSHVKSQQGPFMKAFQAHNTNVGPKRVQQWRQALKDASRLSGLILQNGIEAKFLKKIVEELEKMQRPQELHVTDYPVGIGSRAEELISTLRLDWKDHVLVVAVFGFSGIGKTTIVKEAFNRIAPSFDVSCFLADIHCICQVSNWKVELPKALISCLTHENKSSIMCNHNDGVTNIRRLVSRQKVLLVLDDVDNFQQLESLGVSPKCFYGGSRIIVTTRDKRSLGNIPYAPYRTTLLNISESLNLFTRLLFVRDDPHNTKFLKEVVGRAGGLPLVLKVWSCHFKQYEKEQWPSILETLKRIPHGDVQKQLQISYDSLSNRAKKLFLDIACFFDGMKKDSVVKVLQDEDEAFFPNNEISYLVDKSLVEITSNNYLHMLHVIKEMGLEIVRQENVDEPGKRTRLSDERDVMRVLTECSGTESVESVKLESFNNMWEVTLETFRKMSNLRLIELSGDGYSPSVLSQVKTTQLCFKRLKYMSWHKLPFKSLDNIDMGNVVVLKLESSRLKTLWESIKV</sequence>
<proteinExistence type="predicted"/>
<feature type="compositionally biased region" description="Polar residues" evidence="4">
    <location>
        <begin position="1"/>
        <end position="12"/>
    </location>
</feature>
<dbReference type="InterPro" id="IPR036390">
    <property type="entry name" value="WH_DNA-bd_sf"/>
</dbReference>
<dbReference type="InterPro" id="IPR027417">
    <property type="entry name" value="P-loop_NTPase"/>
</dbReference>
<evidence type="ECO:0000256" key="4">
    <source>
        <dbReference type="SAM" id="MobiDB-lite"/>
    </source>
</evidence>
<dbReference type="Pfam" id="PF23282">
    <property type="entry name" value="WHD_ROQ1"/>
    <property type="match status" value="1"/>
</dbReference>